<reference evidence="1 2" key="1">
    <citation type="submission" date="2018-12" db="EMBL/GenBank/DDBJ databases">
        <authorList>
            <person name="Tiukova I."/>
            <person name="Dainat J."/>
        </authorList>
    </citation>
    <scope>NUCLEOTIDE SEQUENCE [LARGE SCALE GENOMIC DNA]</scope>
</reference>
<evidence type="ECO:0000313" key="1">
    <source>
        <dbReference type="EMBL" id="VEU20087.1"/>
    </source>
</evidence>
<name>A0A448YGS7_BRENA</name>
<accession>A0A448YGS7</accession>
<dbReference type="InParanoid" id="A0A448YGS7"/>
<sequence length="306" mass="35514">MPSGYQICAKCKVKRRIYITDENPETLTRYKTCDACRQKNKQYKRKQKMRREARLRRGSSETEGEQMILLENEGSSFDRFEDFLYPLSQNDVSNVHCVKFSTVIPDYIIPRYRQTEDLVNPDANEKRIRDYREDVKAKLRVHYLNRIYEVLSVSGYTFKTRSTNWKSSKFYSQMLCSEDSGAKKKDLTEQISIDLSDPNPLYPCRSHLNYSFDSISGHFQLDFTHLCHQTLLPSTGDFWDTIKPPQSRIVKLVGDQRQGSSQNEEPSVDAEGKRHLSAFANALNDLHRKLLGELGSDSEQATQRAK</sequence>
<gene>
    <name evidence="1" type="ORF">BRENAR_LOCUS822</name>
</gene>
<organism evidence="1 2">
    <name type="scientific">Brettanomyces naardenensis</name>
    <name type="common">Yeast</name>
    <dbReference type="NCBI Taxonomy" id="13370"/>
    <lineage>
        <taxon>Eukaryota</taxon>
        <taxon>Fungi</taxon>
        <taxon>Dikarya</taxon>
        <taxon>Ascomycota</taxon>
        <taxon>Saccharomycotina</taxon>
        <taxon>Pichiomycetes</taxon>
        <taxon>Pichiales</taxon>
        <taxon>Pichiaceae</taxon>
        <taxon>Brettanomyces</taxon>
    </lineage>
</organism>
<dbReference type="STRING" id="13370.A0A448YGS7"/>
<dbReference type="EMBL" id="CAACVR010000002">
    <property type="protein sequence ID" value="VEU20087.1"/>
    <property type="molecule type" value="Genomic_DNA"/>
</dbReference>
<dbReference type="OrthoDB" id="3987103at2759"/>
<proteinExistence type="predicted"/>
<evidence type="ECO:0000313" key="2">
    <source>
        <dbReference type="Proteomes" id="UP000290900"/>
    </source>
</evidence>
<dbReference type="Proteomes" id="UP000290900">
    <property type="component" value="Unassembled WGS sequence"/>
</dbReference>
<dbReference type="AlphaFoldDB" id="A0A448YGS7"/>
<protein>
    <submittedName>
        <fullName evidence="1">DEKNAAC100994</fullName>
    </submittedName>
</protein>
<keyword evidence="2" id="KW-1185">Reference proteome</keyword>